<organism evidence="2 3">
    <name type="scientific">Blepharisma stoltei</name>
    <dbReference type="NCBI Taxonomy" id="1481888"/>
    <lineage>
        <taxon>Eukaryota</taxon>
        <taxon>Sar</taxon>
        <taxon>Alveolata</taxon>
        <taxon>Ciliophora</taxon>
        <taxon>Postciliodesmatophora</taxon>
        <taxon>Heterotrichea</taxon>
        <taxon>Heterotrichida</taxon>
        <taxon>Blepharismidae</taxon>
        <taxon>Blepharisma</taxon>
    </lineage>
</organism>
<gene>
    <name evidence="2" type="ORF">BSTOLATCC_MIC28602</name>
</gene>
<evidence type="ECO:0000313" key="3">
    <source>
        <dbReference type="Proteomes" id="UP001162131"/>
    </source>
</evidence>
<dbReference type="EMBL" id="CAJZBQ010000028">
    <property type="protein sequence ID" value="CAG9321317.1"/>
    <property type="molecule type" value="Genomic_DNA"/>
</dbReference>
<protein>
    <recommendedName>
        <fullName evidence="4">CDK5RAP3-like protein</fullName>
    </recommendedName>
</protein>
<dbReference type="InterPro" id="IPR008491">
    <property type="entry name" value="CDK5RAP3"/>
</dbReference>
<dbReference type="PANTHER" id="PTHR14894:SF0">
    <property type="entry name" value="CDK5 REGULATORY SUBUNIT-ASSOCIATED PROTEIN 3"/>
    <property type="match status" value="1"/>
</dbReference>
<proteinExistence type="inferred from homology"/>
<evidence type="ECO:0008006" key="4">
    <source>
        <dbReference type="Google" id="ProtNLM"/>
    </source>
</evidence>
<name>A0AAU9JAK6_9CILI</name>
<dbReference type="AlphaFoldDB" id="A0AAU9JAK6"/>
<dbReference type="Proteomes" id="UP001162131">
    <property type="component" value="Unassembled WGS sequence"/>
</dbReference>
<dbReference type="GO" id="GO:0007346">
    <property type="term" value="P:regulation of mitotic cell cycle"/>
    <property type="evidence" value="ECO:0007669"/>
    <property type="project" value="TreeGrafter"/>
</dbReference>
<keyword evidence="3" id="KW-1185">Reference proteome</keyword>
<reference evidence="2" key="1">
    <citation type="submission" date="2021-09" db="EMBL/GenBank/DDBJ databases">
        <authorList>
            <consortium name="AG Swart"/>
            <person name="Singh M."/>
            <person name="Singh A."/>
            <person name="Seah K."/>
            <person name="Emmerich C."/>
        </authorList>
    </citation>
    <scope>NUCLEOTIDE SEQUENCE</scope>
    <source>
        <strain evidence="2">ATCC30299</strain>
    </source>
</reference>
<evidence type="ECO:0000313" key="2">
    <source>
        <dbReference type="EMBL" id="CAG9321317.1"/>
    </source>
</evidence>
<dbReference type="Pfam" id="PF05600">
    <property type="entry name" value="CDK5RAP3"/>
    <property type="match status" value="1"/>
</dbReference>
<accession>A0AAU9JAK6</accession>
<comment type="similarity">
    <text evidence="1">Belongs to the CDK5RAP3 family.</text>
</comment>
<evidence type="ECO:0000256" key="1">
    <source>
        <dbReference type="ARBA" id="ARBA00007478"/>
    </source>
</evidence>
<comment type="caution">
    <text evidence="2">The sequence shown here is derived from an EMBL/GenBank/DDBJ whole genome shotgun (WGS) entry which is preliminary data.</text>
</comment>
<dbReference type="PANTHER" id="PTHR14894">
    <property type="entry name" value="CDK5 REGULATORY SUBUNIT-ASSOCIATED PROTEIN 3"/>
    <property type="match status" value="1"/>
</dbReference>
<dbReference type="GO" id="GO:0012505">
    <property type="term" value="C:endomembrane system"/>
    <property type="evidence" value="ECO:0007669"/>
    <property type="project" value="TreeGrafter"/>
</dbReference>
<sequence>MELIDIKFDQVIEWLSNRKKLDKDWSSKLRAIHAKQNDLIKSLSENPELENTIDNSKHGYLQAVEIFQKLLNTSEADKGKTLLGNYSSPYIYEWDRLIKLYQKQNLHLADCGKNLIQIGSYESPALKTQLHTFEKQAQDYIHKEENIKDHMEKNHKQFQELCKKMGITGKKIPEELKALTRNLPDIYLDIINKLKGPLFSSLLESYREISMRNHNSEISLPTIDSLRSYEPDVNMEELRDSYSPVVAIEDNIAEEIVIEAPAEIEWKIETIEIGEEITKEIKDFPLSQRNIRMSLLTELIELESFAEITGRYQDTVKEIMKEFRSAQDLVLMHEQPKAVERNAQKLEMFNNNKLQDQLNNIRKNAENLRITAKQTHHQLKEHLTKAAKFILVLETEITKLFPSISVKIVGEIIKDIKNQL</sequence>